<dbReference type="OrthoDB" id="3267359at2759"/>
<proteinExistence type="predicted"/>
<gene>
    <name evidence="1" type="ORF">LAESUDRAFT_652866</name>
</gene>
<dbReference type="EMBL" id="KV427623">
    <property type="protein sequence ID" value="KZT06701.1"/>
    <property type="molecule type" value="Genomic_DNA"/>
</dbReference>
<feature type="non-terminal residue" evidence="1">
    <location>
        <position position="172"/>
    </location>
</feature>
<name>A0A165EC24_9APHY</name>
<organism evidence="1 2">
    <name type="scientific">Laetiporus sulphureus 93-53</name>
    <dbReference type="NCBI Taxonomy" id="1314785"/>
    <lineage>
        <taxon>Eukaryota</taxon>
        <taxon>Fungi</taxon>
        <taxon>Dikarya</taxon>
        <taxon>Basidiomycota</taxon>
        <taxon>Agaricomycotina</taxon>
        <taxon>Agaricomycetes</taxon>
        <taxon>Polyporales</taxon>
        <taxon>Laetiporus</taxon>
    </lineage>
</organism>
<reference evidence="1 2" key="1">
    <citation type="journal article" date="2016" name="Mol. Biol. Evol.">
        <title>Comparative Genomics of Early-Diverging Mushroom-Forming Fungi Provides Insights into the Origins of Lignocellulose Decay Capabilities.</title>
        <authorList>
            <person name="Nagy L.G."/>
            <person name="Riley R."/>
            <person name="Tritt A."/>
            <person name="Adam C."/>
            <person name="Daum C."/>
            <person name="Floudas D."/>
            <person name="Sun H."/>
            <person name="Yadav J.S."/>
            <person name="Pangilinan J."/>
            <person name="Larsson K.H."/>
            <person name="Matsuura K."/>
            <person name="Barry K."/>
            <person name="Labutti K."/>
            <person name="Kuo R."/>
            <person name="Ohm R.A."/>
            <person name="Bhattacharya S.S."/>
            <person name="Shirouzu T."/>
            <person name="Yoshinaga Y."/>
            <person name="Martin F.M."/>
            <person name="Grigoriev I.V."/>
            <person name="Hibbett D.S."/>
        </authorList>
    </citation>
    <scope>NUCLEOTIDE SEQUENCE [LARGE SCALE GENOMIC DNA]</scope>
    <source>
        <strain evidence="1 2">93-53</strain>
    </source>
</reference>
<keyword evidence="2" id="KW-1185">Reference proteome</keyword>
<dbReference type="STRING" id="1314785.A0A165EC24"/>
<dbReference type="AlphaFoldDB" id="A0A165EC24"/>
<protein>
    <submittedName>
        <fullName evidence="1">Uncharacterized protein</fullName>
    </submittedName>
</protein>
<dbReference type="GeneID" id="63821414"/>
<evidence type="ECO:0000313" key="1">
    <source>
        <dbReference type="EMBL" id="KZT06701.1"/>
    </source>
</evidence>
<dbReference type="InParanoid" id="A0A165EC24"/>
<dbReference type="RefSeq" id="XP_040764441.1">
    <property type="nucleotide sequence ID" value="XM_040904384.1"/>
</dbReference>
<sequence length="172" mass="19512">MSLASIQHEICDLSLPVKIFVPLTFISWQLIALSEHTGMQMILFAMRSTPESYRSLHVFYTNDCLSDFIEFTMKSSVADFSARMDGYVLSGVDALIKQKLSKSRFIHSALMLTSLIEEASPCPVVQLTYVNFETNVMIPYWMLIKGWPLSKFCCPSNIGTCMEVQLCLTAWE</sequence>
<evidence type="ECO:0000313" key="2">
    <source>
        <dbReference type="Proteomes" id="UP000076871"/>
    </source>
</evidence>
<accession>A0A165EC24</accession>
<dbReference type="Proteomes" id="UP000076871">
    <property type="component" value="Unassembled WGS sequence"/>
</dbReference>